<reference evidence="3 4" key="1">
    <citation type="submission" date="2018-11" db="EMBL/GenBank/DDBJ databases">
        <title>Genome assembly of Steccherinum ochraceum LE-BIN_3174, the white-rot fungus of the Steccherinaceae family (The Residual Polyporoid clade, Polyporales, Basidiomycota).</title>
        <authorList>
            <person name="Fedorova T.V."/>
            <person name="Glazunova O.A."/>
            <person name="Landesman E.O."/>
            <person name="Moiseenko K.V."/>
            <person name="Psurtseva N.V."/>
            <person name="Savinova O.S."/>
            <person name="Shakhova N.V."/>
            <person name="Tyazhelova T.V."/>
            <person name="Vasina D.V."/>
        </authorList>
    </citation>
    <scope>NUCLEOTIDE SEQUENCE [LARGE SCALE GENOMIC DNA]</scope>
    <source>
        <strain evidence="3 4">LE-BIN_3174</strain>
    </source>
</reference>
<gene>
    <name evidence="3" type="ORF">EIP91_008076</name>
</gene>
<evidence type="ECO:0000256" key="2">
    <source>
        <dbReference type="SAM" id="SignalP"/>
    </source>
</evidence>
<accession>A0A4R0RKS7</accession>
<evidence type="ECO:0000256" key="1">
    <source>
        <dbReference type="SAM" id="MobiDB-lite"/>
    </source>
</evidence>
<name>A0A4R0RKS7_9APHY</name>
<feature type="region of interest" description="Disordered" evidence="1">
    <location>
        <begin position="182"/>
        <end position="246"/>
    </location>
</feature>
<feature type="compositionally biased region" description="Pro residues" evidence="1">
    <location>
        <begin position="199"/>
        <end position="217"/>
    </location>
</feature>
<keyword evidence="2" id="KW-0732">Signal</keyword>
<proteinExistence type="predicted"/>
<feature type="signal peptide" evidence="2">
    <location>
        <begin position="1"/>
        <end position="24"/>
    </location>
</feature>
<organism evidence="3 4">
    <name type="scientific">Steccherinum ochraceum</name>
    <dbReference type="NCBI Taxonomy" id="92696"/>
    <lineage>
        <taxon>Eukaryota</taxon>
        <taxon>Fungi</taxon>
        <taxon>Dikarya</taxon>
        <taxon>Basidiomycota</taxon>
        <taxon>Agaricomycotina</taxon>
        <taxon>Agaricomycetes</taxon>
        <taxon>Polyporales</taxon>
        <taxon>Steccherinaceae</taxon>
        <taxon>Steccherinum</taxon>
    </lineage>
</organism>
<dbReference type="STRING" id="92696.A0A4R0RKS7"/>
<dbReference type="AlphaFoldDB" id="A0A4R0RKS7"/>
<dbReference type="EMBL" id="RWJN01000044">
    <property type="protein sequence ID" value="TCD69320.1"/>
    <property type="molecule type" value="Genomic_DNA"/>
</dbReference>
<keyword evidence="4" id="KW-1185">Reference proteome</keyword>
<evidence type="ECO:0000313" key="4">
    <source>
        <dbReference type="Proteomes" id="UP000292702"/>
    </source>
</evidence>
<comment type="caution">
    <text evidence="3">The sequence shown here is derived from an EMBL/GenBank/DDBJ whole genome shotgun (WGS) entry which is preliminary data.</text>
</comment>
<sequence>MHSIFTVVYALLALLSFHSLSANAQFQIYRDRTATVSAVPASPVTSRQFHPARSIIDTCAYVDANVLDLVDLKLCLCLSALPLAIEANAQLSGVAKLLGTSVVEDLLAKLVVNSAGKKQCSCPDHGHLVCAPGNPCNFECDPPYVRNGDKCVCAPPNMECNGKCGSFPHGCGSAVPYPRAFLDNSGRNIAPSSTRSTSPQPPSPGRTVPLPPPPPAHPNLHLASTSTPSPPNPTKPGSDANVWGAQLPRDEVEGRIRREVWEVVKPTAHIFYGTRMLDVRDGLGKWEGYEGVSEKISED</sequence>
<dbReference type="OrthoDB" id="439917at2759"/>
<dbReference type="Proteomes" id="UP000292702">
    <property type="component" value="Unassembled WGS sequence"/>
</dbReference>
<evidence type="ECO:0000313" key="3">
    <source>
        <dbReference type="EMBL" id="TCD69320.1"/>
    </source>
</evidence>
<protein>
    <submittedName>
        <fullName evidence="3">Uncharacterized protein</fullName>
    </submittedName>
</protein>
<feature type="chain" id="PRO_5020859266" evidence="2">
    <location>
        <begin position="25"/>
        <end position="299"/>
    </location>
</feature>